<comment type="caution">
    <text evidence="3">The sequence shown here is derived from an EMBL/GenBank/DDBJ whole genome shotgun (WGS) entry which is preliminary data.</text>
</comment>
<dbReference type="CDD" id="cd13640">
    <property type="entry name" value="PBP2_ChoX"/>
    <property type="match status" value="1"/>
</dbReference>
<evidence type="ECO:0000256" key="1">
    <source>
        <dbReference type="SAM" id="SignalP"/>
    </source>
</evidence>
<accession>A0A9X3EHH0</accession>
<dbReference type="GO" id="GO:0042597">
    <property type="term" value="C:periplasmic space"/>
    <property type="evidence" value="ECO:0007669"/>
    <property type="project" value="InterPro"/>
</dbReference>
<dbReference type="AlphaFoldDB" id="A0A9X3EHH0"/>
<dbReference type="Proteomes" id="UP001150830">
    <property type="component" value="Unassembled WGS sequence"/>
</dbReference>
<dbReference type="InterPro" id="IPR017783">
    <property type="entry name" value="ABC_choline_sub-bd"/>
</dbReference>
<feature type="signal peptide" evidence="1">
    <location>
        <begin position="1"/>
        <end position="22"/>
    </location>
</feature>
<dbReference type="GO" id="GO:0033265">
    <property type="term" value="F:choline binding"/>
    <property type="evidence" value="ECO:0007669"/>
    <property type="project" value="InterPro"/>
</dbReference>
<protein>
    <submittedName>
        <fullName evidence="3">Choline ABC transporter substrate-binding protein</fullName>
    </submittedName>
</protein>
<dbReference type="GO" id="GO:0015871">
    <property type="term" value="P:choline transport"/>
    <property type="evidence" value="ECO:0007669"/>
    <property type="project" value="InterPro"/>
</dbReference>
<keyword evidence="4" id="KW-1185">Reference proteome</keyword>
<keyword evidence="1" id="KW-0732">Signal</keyword>
<feature type="chain" id="PRO_5040733980" evidence="1">
    <location>
        <begin position="23"/>
        <end position="316"/>
    </location>
</feature>
<dbReference type="GO" id="GO:0022857">
    <property type="term" value="F:transmembrane transporter activity"/>
    <property type="evidence" value="ECO:0007669"/>
    <property type="project" value="InterPro"/>
</dbReference>
<gene>
    <name evidence="3" type="primary">choX</name>
    <name evidence="3" type="ORF">OUO13_19090</name>
</gene>
<dbReference type="Pfam" id="PF04069">
    <property type="entry name" value="OpuAC"/>
    <property type="match status" value="1"/>
</dbReference>
<feature type="domain" description="ABC-type glycine betaine transport system substrate-binding" evidence="2">
    <location>
        <begin position="28"/>
        <end position="282"/>
    </location>
</feature>
<dbReference type="GO" id="GO:0043190">
    <property type="term" value="C:ATP-binding cassette (ABC) transporter complex"/>
    <property type="evidence" value="ECO:0007669"/>
    <property type="project" value="InterPro"/>
</dbReference>
<dbReference type="EMBL" id="JAPNOA010000059">
    <property type="protein sequence ID" value="MCY0967290.1"/>
    <property type="molecule type" value="Genomic_DNA"/>
</dbReference>
<evidence type="ECO:0000313" key="4">
    <source>
        <dbReference type="Proteomes" id="UP001150830"/>
    </source>
</evidence>
<dbReference type="Gene3D" id="3.40.190.100">
    <property type="entry name" value="Glycine betaine-binding periplasmic protein, domain 2"/>
    <property type="match status" value="1"/>
</dbReference>
<dbReference type="SUPFAM" id="SSF53850">
    <property type="entry name" value="Periplasmic binding protein-like II"/>
    <property type="match status" value="1"/>
</dbReference>
<dbReference type="RefSeq" id="WP_283175492.1">
    <property type="nucleotide sequence ID" value="NZ_JAPNOA010000059.1"/>
</dbReference>
<reference evidence="3" key="1">
    <citation type="submission" date="2022-11" db="EMBL/GenBank/DDBJ databases">
        <title>Parathalassolutuus dongxingensis gen. nov., sp. nov., a novel member of family Oceanospirillaceae isolated from a coastal shrimp pond in Guangxi, China.</title>
        <authorList>
            <person name="Chen H."/>
        </authorList>
    </citation>
    <scope>NUCLEOTIDE SEQUENCE</scope>
    <source>
        <strain evidence="3">G-43</strain>
    </source>
</reference>
<dbReference type="InterPro" id="IPR007210">
    <property type="entry name" value="ABC_Gly_betaine_transp_sub-bd"/>
</dbReference>
<organism evidence="3 4">
    <name type="scientific">Parathalassolituus penaei</name>
    <dbReference type="NCBI Taxonomy" id="2997323"/>
    <lineage>
        <taxon>Bacteria</taxon>
        <taxon>Pseudomonadati</taxon>
        <taxon>Pseudomonadota</taxon>
        <taxon>Gammaproteobacteria</taxon>
        <taxon>Oceanospirillales</taxon>
        <taxon>Oceanospirillaceae</taxon>
        <taxon>Parathalassolituus</taxon>
    </lineage>
</organism>
<sequence length="316" mass="35362">MRFLSLLALCSFLIVSPRIAFADGQSCKTVRLGYVDWTDVRVTTAVAEQLLTKLGYQVNVSEYTVDTIYQQLADNKLDAFLGTWMPSNSGAVGPYLEKGSVKFIKTNLEGARYTLAVPDYVYQQGIRSVADIAAHADRFESRIYGLEKGNDGNALVQKMITRNDFGLKNFKLIETSERLMLAQVKGRVKRGEWIAFLAWEPHPMNTTFKIEYLAGADDYFGPNYGRAVVNTTTREKLMDDCPNLGQFLSNLTFTVDMEQSIMDQVLNGFIPVERAVSMWLEKNPMQVNQWLAGVSDLAGKPADHLHLTSSVADSSR</sequence>
<dbReference type="Gene3D" id="3.40.190.10">
    <property type="entry name" value="Periplasmic binding protein-like II"/>
    <property type="match status" value="1"/>
</dbReference>
<evidence type="ECO:0000259" key="2">
    <source>
        <dbReference type="Pfam" id="PF04069"/>
    </source>
</evidence>
<dbReference type="NCBIfam" id="TIGR03414">
    <property type="entry name" value="ABC_choline_bnd"/>
    <property type="match status" value="1"/>
</dbReference>
<name>A0A9X3EHH0_9GAMM</name>
<evidence type="ECO:0000313" key="3">
    <source>
        <dbReference type="EMBL" id="MCY0967290.1"/>
    </source>
</evidence>
<proteinExistence type="predicted"/>